<dbReference type="Pfam" id="PF00155">
    <property type="entry name" value="Aminotran_1_2"/>
    <property type="match status" value="1"/>
</dbReference>
<dbReference type="Gene3D" id="3.90.1150.10">
    <property type="entry name" value="Aspartate Aminotransferase, domain 1"/>
    <property type="match status" value="1"/>
</dbReference>
<keyword evidence="3 6" id="KW-0032">Aminotransferase</keyword>
<keyword evidence="5 6" id="KW-0663">Pyridoxal phosphate</keyword>
<comment type="similarity">
    <text evidence="6">Belongs to the class-II pyridoxal-phosphate-dependent aminotransferase family. Histidinol-phosphate aminotransferase subfamily.</text>
</comment>
<comment type="pathway">
    <text evidence="6">Amino-acid biosynthesis; L-histidine biosynthesis; L-histidine from 5-phospho-alpha-D-ribose 1-diphosphate: step 7/9.</text>
</comment>
<dbReference type="InterPro" id="IPR001917">
    <property type="entry name" value="Aminotrans_II_pyridoxalP_BS"/>
</dbReference>
<dbReference type="InterPro" id="IPR015424">
    <property type="entry name" value="PyrdxlP-dep_Trfase"/>
</dbReference>
<dbReference type="InterPro" id="IPR050106">
    <property type="entry name" value="HistidinolP_aminotransfase"/>
</dbReference>
<dbReference type="EMBL" id="JAIVFQ010000108">
    <property type="protein sequence ID" value="MCC5604100.1"/>
    <property type="molecule type" value="Genomic_DNA"/>
</dbReference>
<organism evidence="8 9">
    <name type="scientific">Nostoc favosum CHAB5714</name>
    <dbReference type="NCBI Taxonomy" id="2780399"/>
    <lineage>
        <taxon>Bacteria</taxon>
        <taxon>Bacillati</taxon>
        <taxon>Cyanobacteriota</taxon>
        <taxon>Cyanophyceae</taxon>
        <taxon>Nostocales</taxon>
        <taxon>Nostocaceae</taxon>
        <taxon>Nostoc</taxon>
        <taxon>Nostoc favosum</taxon>
    </lineage>
</organism>
<evidence type="ECO:0000313" key="9">
    <source>
        <dbReference type="Proteomes" id="UP001199525"/>
    </source>
</evidence>
<evidence type="ECO:0000256" key="4">
    <source>
        <dbReference type="ARBA" id="ARBA00022679"/>
    </source>
</evidence>
<comment type="caution">
    <text evidence="8">The sequence shown here is derived from an EMBL/GenBank/DDBJ whole genome shotgun (WGS) entry which is preliminary data.</text>
</comment>
<evidence type="ECO:0000256" key="6">
    <source>
        <dbReference type="HAMAP-Rule" id="MF_01023"/>
    </source>
</evidence>
<dbReference type="InterPro" id="IPR015421">
    <property type="entry name" value="PyrdxlP-dep_Trfase_major"/>
</dbReference>
<dbReference type="CDD" id="cd00609">
    <property type="entry name" value="AAT_like"/>
    <property type="match status" value="1"/>
</dbReference>
<dbReference type="RefSeq" id="WP_229489922.1">
    <property type="nucleotide sequence ID" value="NZ_JAIVFQ010000108.1"/>
</dbReference>
<dbReference type="Gene3D" id="3.40.640.10">
    <property type="entry name" value="Type I PLP-dependent aspartate aminotransferase-like (Major domain)"/>
    <property type="match status" value="1"/>
</dbReference>
<keyword evidence="6" id="KW-0368">Histidine biosynthesis</keyword>
<feature type="domain" description="Aminotransferase class I/classII large" evidence="7">
    <location>
        <begin position="26"/>
        <end position="345"/>
    </location>
</feature>
<accession>A0ABS8III6</accession>
<comment type="subunit">
    <text evidence="2 6">Homodimer.</text>
</comment>
<dbReference type="Proteomes" id="UP001199525">
    <property type="component" value="Unassembled WGS sequence"/>
</dbReference>
<evidence type="ECO:0000256" key="1">
    <source>
        <dbReference type="ARBA" id="ARBA00001933"/>
    </source>
</evidence>
<dbReference type="GO" id="GO:0004400">
    <property type="term" value="F:histidinol-phosphate transaminase activity"/>
    <property type="evidence" value="ECO:0007669"/>
    <property type="project" value="UniProtKB-EC"/>
</dbReference>
<evidence type="ECO:0000256" key="5">
    <source>
        <dbReference type="ARBA" id="ARBA00022898"/>
    </source>
</evidence>
<keyword evidence="9" id="KW-1185">Reference proteome</keyword>
<evidence type="ECO:0000259" key="7">
    <source>
        <dbReference type="Pfam" id="PF00155"/>
    </source>
</evidence>
<sequence>MTNYFRSNVDAMASYIPGEQPQRGTQIIKLNSNENPYPPSPAALAVLRNIDGEWLRRYPEPFGGEFRQAASKVLGVPSDWIIVGNGSDELLSVVIRACAEPGKKVVYPIPTYVLYRTLTEMQAAEIVEIPYSNDYSLPLEELVAANGSVTFIASPNSPSGHVVATNDLRKLASQLSGVLVIDEAYVDFTEENALALVEDYENVIVIRTLSKGYSLAGLRLGFGVANPKLLQGLFKVKDSYNIDAIACAIGTAAITDQAYKNACVAKIKASRNQLATDLKQLGFHLWDSQTNFLLVQPKQGNAEYLYQKLKERGILIRYFKQPGLDDKLRITVGTDEQNQALVEALIYLLETGGAGGRGQGEEKVKNCRLG</sequence>
<comment type="catalytic activity">
    <reaction evidence="6">
        <text>L-histidinol phosphate + 2-oxoglutarate = 3-(imidazol-4-yl)-2-oxopropyl phosphate + L-glutamate</text>
        <dbReference type="Rhea" id="RHEA:23744"/>
        <dbReference type="ChEBI" id="CHEBI:16810"/>
        <dbReference type="ChEBI" id="CHEBI:29985"/>
        <dbReference type="ChEBI" id="CHEBI:57766"/>
        <dbReference type="ChEBI" id="CHEBI:57980"/>
        <dbReference type="EC" id="2.6.1.9"/>
    </reaction>
</comment>
<evidence type="ECO:0000313" key="8">
    <source>
        <dbReference type="EMBL" id="MCC5604100.1"/>
    </source>
</evidence>
<proteinExistence type="inferred from homology"/>
<dbReference type="EC" id="2.6.1.9" evidence="6"/>
<protein>
    <recommendedName>
        <fullName evidence="6">Histidinol-phosphate aminotransferase</fullName>
        <ecNumber evidence="6">2.6.1.9</ecNumber>
    </recommendedName>
    <alternativeName>
        <fullName evidence="6">Imidazole acetol-phosphate transaminase</fullName>
    </alternativeName>
</protein>
<gene>
    <name evidence="6 8" type="primary">hisC</name>
    <name evidence="8" type="ORF">LC586_34265</name>
</gene>
<comment type="cofactor">
    <cofactor evidence="1 6">
        <name>pyridoxal 5'-phosphate</name>
        <dbReference type="ChEBI" id="CHEBI:597326"/>
    </cofactor>
</comment>
<dbReference type="SUPFAM" id="SSF53383">
    <property type="entry name" value="PLP-dependent transferases"/>
    <property type="match status" value="1"/>
</dbReference>
<name>A0ABS8III6_9NOSO</name>
<keyword evidence="6" id="KW-0028">Amino-acid biosynthesis</keyword>
<keyword evidence="4 6" id="KW-0808">Transferase</keyword>
<dbReference type="InterPro" id="IPR005861">
    <property type="entry name" value="HisP_aminotrans"/>
</dbReference>
<feature type="modified residue" description="N6-(pyridoxal phosphate)lysine" evidence="6">
    <location>
        <position position="211"/>
    </location>
</feature>
<evidence type="ECO:0000256" key="2">
    <source>
        <dbReference type="ARBA" id="ARBA00011738"/>
    </source>
</evidence>
<dbReference type="InterPro" id="IPR004839">
    <property type="entry name" value="Aminotransferase_I/II_large"/>
</dbReference>
<dbReference type="NCBIfam" id="TIGR01141">
    <property type="entry name" value="hisC"/>
    <property type="match status" value="1"/>
</dbReference>
<dbReference type="HAMAP" id="MF_01023">
    <property type="entry name" value="HisC_aminotrans_2"/>
    <property type="match status" value="1"/>
</dbReference>
<dbReference type="PANTHER" id="PTHR43643:SF3">
    <property type="entry name" value="HISTIDINOL-PHOSPHATE AMINOTRANSFERASE"/>
    <property type="match status" value="1"/>
</dbReference>
<dbReference type="PROSITE" id="PS00599">
    <property type="entry name" value="AA_TRANSFER_CLASS_2"/>
    <property type="match status" value="1"/>
</dbReference>
<reference evidence="8 9" key="1">
    <citation type="journal article" date="2021" name="Microorganisms">
        <title>Genome Evolution of Filamentous Cyanobacterium Nostoc Species: From Facultative Symbiosis to Free Living.</title>
        <authorList>
            <person name="Huo D."/>
            <person name="Li H."/>
            <person name="Cai F."/>
            <person name="Guo X."/>
            <person name="Qiao Z."/>
            <person name="Wang W."/>
            <person name="Yu G."/>
            <person name="Li R."/>
        </authorList>
    </citation>
    <scope>NUCLEOTIDE SEQUENCE [LARGE SCALE GENOMIC DNA]</scope>
    <source>
        <strain evidence="8 9">CHAB 5714</strain>
    </source>
</reference>
<dbReference type="PANTHER" id="PTHR43643">
    <property type="entry name" value="HISTIDINOL-PHOSPHATE AMINOTRANSFERASE 2"/>
    <property type="match status" value="1"/>
</dbReference>
<dbReference type="InterPro" id="IPR015422">
    <property type="entry name" value="PyrdxlP-dep_Trfase_small"/>
</dbReference>
<evidence type="ECO:0000256" key="3">
    <source>
        <dbReference type="ARBA" id="ARBA00022576"/>
    </source>
</evidence>